<evidence type="ECO:0000256" key="1">
    <source>
        <dbReference type="SAM" id="MobiDB-lite"/>
    </source>
</evidence>
<evidence type="ECO:0000313" key="3">
    <source>
        <dbReference type="Proteomes" id="UP000489600"/>
    </source>
</evidence>
<evidence type="ECO:0000313" key="2">
    <source>
        <dbReference type="EMBL" id="VVA93999.1"/>
    </source>
</evidence>
<dbReference type="Proteomes" id="UP000489600">
    <property type="component" value="Unassembled WGS sequence"/>
</dbReference>
<comment type="caution">
    <text evidence="2">The sequence shown here is derived from an EMBL/GenBank/DDBJ whole genome shotgun (WGS) entry which is preliminary data.</text>
</comment>
<feature type="region of interest" description="Disordered" evidence="1">
    <location>
        <begin position="83"/>
        <end position="102"/>
    </location>
</feature>
<keyword evidence="3" id="KW-1185">Reference proteome</keyword>
<dbReference type="EMBL" id="CABITT030000002">
    <property type="protein sequence ID" value="VVA93999.1"/>
    <property type="molecule type" value="Genomic_DNA"/>
</dbReference>
<gene>
    <name evidence="2" type="ORF">ANE_LOCUS4444</name>
</gene>
<protein>
    <submittedName>
        <fullName evidence="2">Uncharacterized protein</fullName>
    </submittedName>
</protein>
<sequence>MNNLKHLIFKLLAQQESNDLDDEEHQQDQARILEMERLITFMKNYDLHIAAFMTEQPMLDNSIDNTPITAALTVPTTAPPIAQPLGLVTAPRPVNTPTQSWP</sequence>
<organism evidence="2 3">
    <name type="scientific">Arabis nemorensis</name>
    <dbReference type="NCBI Taxonomy" id="586526"/>
    <lineage>
        <taxon>Eukaryota</taxon>
        <taxon>Viridiplantae</taxon>
        <taxon>Streptophyta</taxon>
        <taxon>Embryophyta</taxon>
        <taxon>Tracheophyta</taxon>
        <taxon>Spermatophyta</taxon>
        <taxon>Magnoliopsida</taxon>
        <taxon>eudicotyledons</taxon>
        <taxon>Gunneridae</taxon>
        <taxon>Pentapetalae</taxon>
        <taxon>rosids</taxon>
        <taxon>malvids</taxon>
        <taxon>Brassicales</taxon>
        <taxon>Brassicaceae</taxon>
        <taxon>Arabideae</taxon>
        <taxon>Arabis</taxon>
    </lineage>
</organism>
<accession>A0A565AZE2</accession>
<dbReference type="AlphaFoldDB" id="A0A565AZE2"/>
<reference evidence="2" key="1">
    <citation type="submission" date="2019-07" db="EMBL/GenBank/DDBJ databases">
        <authorList>
            <person name="Dittberner H."/>
        </authorList>
    </citation>
    <scope>NUCLEOTIDE SEQUENCE [LARGE SCALE GENOMIC DNA]</scope>
</reference>
<name>A0A565AZE2_9BRAS</name>
<proteinExistence type="predicted"/>